<organism evidence="1 2">
    <name type="scientific">Bauhinia variegata</name>
    <name type="common">Purple orchid tree</name>
    <name type="synonym">Phanera variegata</name>
    <dbReference type="NCBI Taxonomy" id="167791"/>
    <lineage>
        <taxon>Eukaryota</taxon>
        <taxon>Viridiplantae</taxon>
        <taxon>Streptophyta</taxon>
        <taxon>Embryophyta</taxon>
        <taxon>Tracheophyta</taxon>
        <taxon>Spermatophyta</taxon>
        <taxon>Magnoliopsida</taxon>
        <taxon>eudicotyledons</taxon>
        <taxon>Gunneridae</taxon>
        <taxon>Pentapetalae</taxon>
        <taxon>rosids</taxon>
        <taxon>fabids</taxon>
        <taxon>Fabales</taxon>
        <taxon>Fabaceae</taxon>
        <taxon>Cercidoideae</taxon>
        <taxon>Cercideae</taxon>
        <taxon>Bauhiniinae</taxon>
        <taxon>Bauhinia</taxon>
    </lineage>
</organism>
<dbReference type="Proteomes" id="UP000828941">
    <property type="component" value="Chromosome 13"/>
</dbReference>
<sequence length="332" mass="36546">MKLNLDGAQDSEPHIRSKIVSATSTQGWWHGMRQEASSRDIIGEDKIISFEPKSLDAASFGTQSNKLQVKGALCIYEEKDTKEKAEGKTGEKHQEKQLVIPSMPPTANEFLAPASQLEPAAGHSMSMVCGSYPYSDPCYGGAIPTSGTHSLVPLHGLGLDSPAQMVLPLGMAEEPVYVNAKQYHGILRRRQLRAKAELEKKLIRVRKPYLHESRHLHAMRRPRGCGGRFVATKKLDASAANTATCSKQSVTSDHRTVYSNSSTGTVDSSYTSHLQELHQSMMNSSSSSNNHYSHIQGFHQSLSGDTTNRGNFSRQQSKSLDFTGICRELFIK</sequence>
<proteinExistence type="predicted"/>
<name>A0ACB9KTQ3_BAUVA</name>
<evidence type="ECO:0000313" key="2">
    <source>
        <dbReference type="Proteomes" id="UP000828941"/>
    </source>
</evidence>
<keyword evidence="2" id="KW-1185">Reference proteome</keyword>
<evidence type="ECO:0000313" key="1">
    <source>
        <dbReference type="EMBL" id="KAI4300769.1"/>
    </source>
</evidence>
<protein>
    <submittedName>
        <fullName evidence="1">Uncharacterized protein</fullName>
    </submittedName>
</protein>
<gene>
    <name evidence="1" type="ORF">L6164_034106</name>
</gene>
<dbReference type="EMBL" id="CM039438">
    <property type="protein sequence ID" value="KAI4300769.1"/>
    <property type="molecule type" value="Genomic_DNA"/>
</dbReference>
<comment type="caution">
    <text evidence="1">The sequence shown here is derived from an EMBL/GenBank/DDBJ whole genome shotgun (WGS) entry which is preliminary data.</text>
</comment>
<reference evidence="1 2" key="1">
    <citation type="journal article" date="2022" name="DNA Res.">
        <title>Chromosomal-level genome assembly of the orchid tree Bauhinia variegata (Leguminosae; Cercidoideae) supports the allotetraploid origin hypothesis of Bauhinia.</title>
        <authorList>
            <person name="Zhong Y."/>
            <person name="Chen Y."/>
            <person name="Zheng D."/>
            <person name="Pang J."/>
            <person name="Liu Y."/>
            <person name="Luo S."/>
            <person name="Meng S."/>
            <person name="Qian L."/>
            <person name="Wei D."/>
            <person name="Dai S."/>
            <person name="Zhou R."/>
        </authorList>
    </citation>
    <scope>NUCLEOTIDE SEQUENCE [LARGE SCALE GENOMIC DNA]</scope>
    <source>
        <strain evidence="1">BV-YZ2020</strain>
    </source>
</reference>
<accession>A0ACB9KTQ3</accession>